<evidence type="ECO:0000313" key="2">
    <source>
        <dbReference type="Proteomes" id="UP000749559"/>
    </source>
</evidence>
<proteinExistence type="predicted"/>
<accession>A0A8J1XRD2</accession>
<dbReference type="EMBL" id="CAIIXF020000007">
    <property type="protein sequence ID" value="CAH1789307.1"/>
    <property type="molecule type" value="Genomic_DNA"/>
</dbReference>
<name>A0A8J1XRD2_OWEFU</name>
<evidence type="ECO:0000313" key="1">
    <source>
        <dbReference type="EMBL" id="CAH1789307.1"/>
    </source>
</evidence>
<gene>
    <name evidence="1" type="ORF">OFUS_LOCUS14690</name>
</gene>
<dbReference type="Proteomes" id="UP000749559">
    <property type="component" value="Unassembled WGS sequence"/>
</dbReference>
<comment type="caution">
    <text evidence="1">The sequence shown here is derived from an EMBL/GenBank/DDBJ whole genome shotgun (WGS) entry which is preliminary data.</text>
</comment>
<keyword evidence="2" id="KW-1185">Reference proteome</keyword>
<organism evidence="1 2">
    <name type="scientific">Owenia fusiformis</name>
    <name type="common">Polychaete worm</name>
    <dbReference type="NCBI Taxonomy" id="6347"/>
    <lineage>
        <taxon>Eukaryota</taxon>
        <taxon>Metazoa</taxon>
        <taxon>Spiralia</taxon>
        <taxon>Lophotrochozoa</taxon>
        <taxon>Annelida</taxon>
        <taxon>Polychaeta</taxon>
        <taxon>Sedentaria</taxon>
        <taxon>Canalipalpata</taxon>
        <taxon>Sabellida</taxon>
        <taxon>Oweniida</taxon>
        <taxon>Oweniidae</taxon>
        <taxon>Owenia</taxon>
    </lineage>
</organism>
<dbReference type="AlphaFoldDB" id="A0A8J1XRD2"/>
<feature type="non-terminal residue" evidence="1">
    <location>
        <position position="1"/>
    </location>
</feature>
<sequence length="113" mass="12821">ICTFCRCLREVHNFDVTLMIFSGRPNPRWLVNCHEKPDVCDAIIRSPKEVDIRPLLGYNGFLIVTAGDVNESKGFYIVGKESKQIQHIVLGSAPESEVDNELRRYVSNAIDNQ</sequence>
<protein>
    <submittedName>
        <fullName evidence="1">Uncharacterized protein</fullName>
    </submittedName>
</protein>
<dbReference type="OrthoDB" id="9994118at2759"/>
<reference evidence="1" key="1">
    <citation type="submission" date="2022-03" db="EMBL/GenBank/DDBJ databases">
        <authorList>
            <person name="Martin C."/>
        </authorList>
    </citation>
    <scope>NUCLEOTIDE SEQUENCE</scope>
</reference>